<dbReference type="InterPro" id="IPR036291">
    <property type="entry name" value="NAD(P)-bd_dom_sf"/>
</dbReference>
<dbReference type="PROSITE" id="PS51201">
    <property type="entry name" value="RCK_N"/>
    <property type="match status" value="1"/>
</dbReference>
<keyword evidence="3" id="KW-0633">Potassium transport</keyword>
<keyword evidence="2" id="KW-0813">Transport</keyword>
<dbReference type="PATRIC" id="fig|1230457.4.peg.1806"/>
<dbReference type="PANTHER" id="PTHR43833">
    <property type="entry name" value="POTASSIUM CHANNEL PROTEIN 2-RELATED-RELATED"/>
    <property type="match status" value="1"/>
</dbReference>
<feature type="domain" description="RCK N-terminal" evidence="7">
    <location>
        <begin position="14"/>
        <end position="130"/>
    </location>
</feature>
<dbReference type="AlphaFoldDB" id="M0CFZ5"/>
<accession>M0CFZ5</accession>
<evidence type="ECO:0000256" key="4">
    <source>
        <dbReference type="ARBA" id="ARBA00022958"/>
    </source>
</evidence>
<dbReference type="InterPro" id="IPR003148">
    <property type="entry name" value="RCK_N"/>
</dbReference>
<dbReference type="eggNOG" id="arCOG01957">
    <property type="taxonomic scope" value="Archaea"/>
</dbReference>
<organism evidence="9 10">
    <name type="scientific">Natrinema limicola JCM 13563</name>
    <dbReference type="NCBI Taxonomy" id="1230457"/>
    <lineage>
        <taxon>Archaea</taxon>
        <taxon>Methanobacteriati</taxon>
        <taxon>Methanobacteriota</taxon>
        <taxon>Stenosarchaea group</taxon>
        <taxon>Halobacteria</taxon>
        <taxon>Halobacteriales</taxon>
        <taxon>Natrialbaceae</taxon>
        <taxon>Natrinema</taxon>
    </lineage>
</organism>
<dbReference type="Gene3D" id="3.40.50.720">
    <property type="entry name" value="NAD(P)-binding Rossmann-like Domain"/>
    <property type="match status" value="1"/>
</dbReference>
<dbReference type="GO" id="GO:0005886">
    <property type="term" value="C:plasma membrane"/>
    <property type="evidence" value="ECO:0007669"/>
    <property type="project" value="InterPro"/>
</dbReference>
<dbReference type="Gene3D" id="3.30.70.1450">
    <property type="entry name" value="Regulator of K+ conductance, C-terminal domain"/>
    <property type="match status" value="1"/>
</dbReference>
<dbReference type="InterPro" id="IPR050721">
    <property type="entry name" value="Trk_Ktr_HKT_K-transport"/>
</dbReference>
<comment type="caution">
    <text evidence="9">The sequence shown here is derived from an EMBL/GenBank/DDBJ whole genome shotgun (WGS) entry which is preliminary data.</text>
</comment>
<dbReference type="PRINTS" id="PR00335">
    <property type="entry name" value="KUPTAKETRKA"/>
</dbReference>
<proteinExistence type="predicted"/>
<dbReference type="SUPFAM" id="SSF51735">
    <property type="entry name" value="NAD(P)-binding Rossmann-fold domains"/>
    <property type="match status" value="1"/>
</dbReference>
<dbReference type="InterPro" id="IPR036721">
    <property type="entry name" value="RCK_C_sf"/>
</dbReference>
<dbReference type="InterPro" id="IPR006037">
    <property type="entry name" value="RCK_C"/>
</dbReference>
<protein>
    <submittedName>
        <fullName evidence="9">TrkA-N domain protein</fullName>
    </submittedName>
</protein>
<keyword evidence="4" id="KW-0630">Potassium</keyword>
<keyword evidence="10" id="KW-1185">Reference proteome</keyword>
<dbReference type="Proteomes" id="UP000011615">
    <property type="component" value="Unassembled WGS sequence"/>
</dbReference>
<dbReference type="Pfam" id="PF02254">
    <property type="entry name" value="TrkA_N"/>
    <property type="match status" value="1"/>
</dbReference>
<evidence type="ECO:0000256" key="1">
    <source>
        <dbReference type="ARBA" id="ARBA00003660"/>
    </source>
</evidence>
<reference evidence="9 10" key="1">
    <citation type="journal article" date="2014" name="PLoS Genet.">
        <title>Phylogenetically driven sequencing of extremely halophilic archaea reveals strategies for static and dynamic osmo-response.</title>
        <authorList>
            <person name="Becker E.A."/>
            <person name="Seitzer P.M."/>
            <person name="Tritt A."/>
            <person name="Larsen D."/>
            <person name="Krusor M."/>
            <person name="Yao A.I."/>
            <person name="Wu D."/>
            <person name="Madern D."/>
            <person name="Eisen J.A."/>
            <person name="Darling A.E."/>
            <person name="Facciotti M.T."/>
        </authorList>
    </citation>
    <scope>NUCLEOTIDE SEQUENCE [LARGE SCALE GENOMIC DNA]</scope>
    <source>
        <strain evidence="9 10">JCM 13563</strain>
    </source>
</reference>
<dbReference type="EMBL" id="AOIT01000034">
    <property type="protein sequence ID" value="ELZ21287.1"/>
    <property type="molecule type" value="Genomic_DNA"/>
</dbReference>
<evidence type="ECO:0000259" key="7">
    <source>
        <dbReference type="PROSITE" id="PS51201"/>
    </source>
</evidence>
<evidence type="ECO:0000256" key="2">
    <source>
        <dbReference type="ARBA" id="ARBA00022448"/>
    </source>
</evidence>
<keyword evidence="5" id="KW-0520">NAD</keyword>
<comment type="function">
    <text evidence="1">Part of a potassium transport system.</text>
</comment>
<dbReference type="SUPFAM" id="SSF116726">
    <property type="entry name" value="TrkA C-terminal domain-like"/>
    <property type="match status" value="1"/>
</dbReference>
<evidence type="ECO:0000256" key="6">
    <source>
        <dbReference type="ARBA" id="ARBA00023065"/>
    </source>
</evidence>
<evidence type="ECO:0000313" key="9">
    <source>
        <dbReference type="EMBL" id="ELZ21287.1"/>
    </source>
</evidence>
<evidence type="ECO:0000313" key="10">
    <source>
        <dbReference type="Proteomes" id="UP000011615"/>
    </source>
</evidence>
<evidence type="ECO:0000256" key="5">
    <source>
        <dbReference type="ARBA" id="ARBA00023027"/>
    </source>
</evidence>
<feature type="domain" description="RCK C-terminal" evidence="8">
    <location>
        <begin position="149"/>
        <end position="231"/>
    </location>
</feature>
<dbReference type="PANTHER" id="PTHR43833:SF5">
    <property type="entry name" value="TRK SYSTEM POTASSIUM UPTAKE PROTEIN TRKA"/>
    <property type="match status" value="1"/>
</dbReference>
<dbReference type="Pfam" id="PF02080">
    <property type="entry name" value="TrkA_C"/>
    <property type="match status" value="1"/>
</dbReference>
<name>M0CFZ5_9EURY</name>
<dbReference type="PROSITE" id="PS51202">
    <property type="entry name" value="RCK_C"/>
    <property type="match status" value="1"/>
</dbReference>
<sequence length="234" mass="25077">MDERISPRNAYCDTMRFVIVGYGRVGSRTATILAEEGHDVVIVDSDIDRLKRVPDDGFETVHGDGSDEDVLVEAGIETADAIGAFTPDLNVNFAACMVGTHHGCRTVLRIDADYREDIYEKYAAEVDEIIYPERLGAAGAKTALLGGDFNVVADLAANLQLTVLEIKEGSPAVGKRMSELELPESARIYAHGRAHEPLTIPLPGTELAAGDEVAIITETDRADAVRAALLPASA</sequence>
<dbReference type="GO" id="GO:0015079">
    <property type="term" value="F:potassium ion transmembrane transporter activity"/>
    <property type="evidence" value="ECO:0007669"/>
    <property type="project" value="InterPro"/>
</dbReference>
<keyword evidence="6" id="KW-0406">Ion transport</keyword>
<dbReference type="InterPro" id="IPR006036">
    <property type="entry name" value="K_uptake_TrkA"/>
</dbReference>
<evidence type="ECO:0000256" key="3">
    <source>
        <dbReference type="ARBA" id="ARBA00022538"/>
    </source>
</evidence>
<gene>
    <name evidence="9" type="ORF">C476_08958</name>
</gene>
<dbReference type="STRING" id="1230457.C476_08958"/>
<evidence type="ECO:0000259" key="8">
    <source>
        <dbReference type="PROSITE" id="PS51202"/>
    </source>
</evidence>